<reference evidence="2" key="1">
    <citation type="submission" date="2024-03" db="EMBL/GenBank/DDBJ databases">
        <title>WGS assembly of Saponaria officinalis var. Norfolk2.</title>
        <authorList>
            <person name="Jenkins J."/>
            <person name="Shu S."/>
            <person name="Grimwood J."/>
            <person name="Barry K."/>
            <person name="Goodstein D."/>
            <person name="Schmutz J."/>
            <person name="Leebens-Mack J."/>
            <person name="Osbourn A."/>
        </authorList>
    </citation>
    <scope>NUCLEOTIDE SEQUENCE [LARGE SCALE GENOMIC DNA]</scope>
    <source>
        <strain evidence="2">JIC</strain>
    </source>
</reference>
<dbReference type="Gene3D" id="3.40.50.1820">
    <property type="entry name" value="alpha/beta hydrolase"/>
    <property type="match status" value="1"/>
</dbReference>
<dbReference type="InterPro" id="IPR029058">
    <property type="entry name" value="AB_hydrolase_fold"/>
</dbReference>
<dbReference type="Proteomes" id="UP001443914">
    <property type="component" value="Unassembled WGS sequence"/>
</dbReference>
<dbReference type="Pfam" id="PF03096">
    <property type="entry name" value="Ndr"/>
    <property type="match status" value="1"/>
</dbReference>
<protein>
    <recommendedName>
        <fullName evidence="4">Pollen-specific protein SF21</fullName>
    </recommendedName>
</protein>
<dbReference type="EMBL" id="JBDFQZ010000008">
    <property type="protein sequence ID" value="KAK9699773.1"/>
    <property type="molecule type" value="Genomic_DNA"/>
</dbReference>
<evidence type="ECO:0008006" key="4">
    <source>
        <dbReference type="Google" id="ProtNLM"/>
    </source>
</evidence>
<dbReference type="InterPro" id="IPR004142">
    <property type="entry name" value="NDRG"/>
</dbReference>
<evidence type="ECO:0000256" key="1">
    <source>
        <dbReference type="ARBA" id="ARBA00005598"/>
    </source>
</evidence>
<name>A0AAW1J8T7_SAPOF</name>
<evidence type="ECO:0000313" key="2">
    <source>
        <dbReference type="EMBL" id="KAK9699773.1"/>
    </source>
</evidence>
<keyword evidence="3" id="KW-1185">Reference proteome</keyword>
<proteinExistence type="inferred from homology"/>
<sequence>MDDSTDSISINIGSFSIDYKDYYVKTGSGLVSVAVYGDRDKPGLVTYPDLALNYASCFQGLFMCPEALSLLLHNFCIYHISPPGHEWGAGAMSRDASSPSVDDLADQIADVLDYFGLGEVMCMGVTAGAYILTLFAMKYRQRVLGLILISPLCRTPSWTEWLYNKVISNLLYFYGMCAVVKEMLVKRYFGKEVRGSSLVSESDVVQACRKWLGDRESTNVMQFLEAMNSRPDITEELKNLRCRSLIFVGEDSCFHSEAVHMATKLDRRFSALVEVQSCGSLVTEEQPNAMLIPLEYFLMGYGLYRQSHLSVSPRSPLSPSLSPYCISPELLSPESMGLKLKPIKTRITLEV</sequence>
<dbReference type="SUPFAM" id="SSF53474">
    <property type="entry name" value="alpha/beta-Hydrolases"/>
    <property type="match status" value="1"/>
</dbReference>
<comment type="similarity">
    <text evidence="1">Belongs to the NDRG family.</text>
</comment>
<comment type="caution">
    <text evidence="2">The sequence shown here is derived from an EMBL/GenBank/DDBJ whole genome shotgun (WGS) entry which is preliminary data.</text>
</comment>
<accession>A0AAW1J8T7</accession>
<evidence type="ECO:0000313" key="3">
    <source>
        <dbReference type="Proteomes" id="UP001443914"/>
    </source>
</evidence>
<dbReference type="AlphaFoldDB" id="A0AAW1J8T7"/>
<dbReference type="PANTHER" id="PTHR11034">
    <property type="entry name" value="N-MYC DOWNSTREAM REGULATED"/>
    <property type="match status" value="1"/>
</dbReference>
<organism evidence="2 3">
    <name type="scientific">Saponaria officinalis</name>
    <name type="common">Common soapwort</name>
    <name type="synonym">Lychnis saponaria</name>
    <dbReference type="NCBI Taxonomy" id="3572"/>
    <lineage>
        <taxon>Eukaryota</taxon>
        <taxon>Viridiplantae</taxon>
        <taxon>Streptophyta</taxon>
        <taxon>Embryophyta</taxon>
        <taxon>Tracheophyta</taxon>
        <taxon>Spermatophyta</taxon>
        <taxon>Magnoliopsida</taxon>
        <taxon>eudicotyledons</taxon>
        <taxon>Gunneridae</taxon>
        <taxon>Pentapetalae</taxon>
        <taxon>Caryophyllales</taxon>
        <taxon>Caryophyllaceae</taxon>
        <taxon>Caryophylleae</taxon>
        <taxon>Saponaria</taxon>
    </lineage>
</organism>
<gene>
    <name evidence="2" type="ORF">RND81_08G195200</name>
</gene>